<evidence type="ECO:0000313" key="2">
    <source>
        <dbReference type="EMBL" id="MVN74766.1"/>
    </source>
</evidence>
<name>A0A7K1T8N3_9BACT</name>
<dbReference type="PANTHER" id="PTHR43279:SF1">
    <property type="entry name" value="CATECHOL-2,3-DIOXYGENASE"/>
    <property type="match status" value="1"/>
</dbReference>
<accession>A0A7K1T8N3</accession>
<dbReference type="PROSITE" id="PS51819">
    <property type="entry name" value="VOC"/>
    <property type="match status" value="2"/>
</dbReference>
<feature type="domain" description="VOC" evidence="1">
    <location>
        <begin position="67"/>
        <end position="191"/>
    </location>
</feature>
<dbReference type="AlphaFoldDB" id="A0A7K1T8N3"/>
<dbReference type="InterPro" id="IPR037523">
    <property type="entry name" value="VOC_core"/>
</dbReference>
<reference evidence="2 3" key="1">
    <citation type="submission" date="2019-12" db="EMBL/GenBank/DDBJ databases">
        <title>Hymenobacter sp. HMF4947 Genome sequencing and assembly.</title>
        <authorList>
            <person name="Kang H."/>
            <person name="Cha I."/>
            <person name="Kim H."/>
            <person name="Joh K."/>
        </authorList>
    </citation>
    <scope>NUCLEOTIDE SEQUENCE [LARGE SCALE GENOMIC DNA]</scope>
    <source>
        <strain evidence="2 3">HMF4947</strain>
    </source>
</reference>
<dbReference type="Pfam" id="PF00903">
    <property type="entry name" value="Glyoxalase"/>
    <property type="match status" value="2"/>
</dbReference>
<proteinExistence type="predicted"/>
<dbReference type="InterPro" id="IPR029068">
    <property type="entry name" value="Glyas_Bleomycin-R_OHBP_Dase"/>
</dbReference>
<dbReference type="InterPro" id="IPR004360">
    <property type="entry name" value="Glyas_Fos-R_dOase_dom"/>
</dbReference>
<evidence type="ECO:0000259" key="1">
    <source>
        <dbReference type="PROSITE" id="PS51819"/>
    </source>
</evidence>
<feature type="domain" description="VOC" evidence="1">
    <location>
        <begin position="234"/>
        <end position="351"/>
    </location>
</feature>
<evidence type="ECO:0000313" key="3">
    <source>
        <dbReference type="Proteomes" id="UP000441336"/>
    </source>
</evidence>
<dbReference type="PANTHER" id="PTHR43279">
    <property type="entry name" value="CATECHOL-2,3-DIOXYGENASE"/>
    <property type="match status" value="1"/>
</dbReference>
<organism evidence="2 3">
    <name type="scientific">Hymenobacter ginkgonis</name>
    <dbReference type="NCBI Taxonomy" id="2682976"/>
    <lineage>
        <taxon>Bacteria</taxon>
        <taxon>Pseudomonadati</taxon>
        <taxon>Bacteroidota</taxon>
        <taxon>Cytophagia</taxon>
        <taxon>Cytophagales</taxon>
        <taxon>Hymenobacteraceae</taxon>
        <taxon>Hymenobacter</taxon>
    </lineage>
</organism>
<comment type="caution">
    <text evidence="2">The sequence shown here is derived from an EMBL/GenBank/DDBJ whole genome shotgun (WGS) entry which is preliminary data.</text>
</comment>
<keyword evidence="3" id="KW-1185">Reference proteome</keyword>
<gene>
    <name evidence="2" type="ORF">GO988_00335</name>
</gene>
<dbReference type="Proteomes" id="UP000441336">
    <property type="component" value="Unassembled WGS sequence"/>
</dbReference>
<sequence length="351" mass="38082">MLSYPRIRRGALPVGDLWWSLSFPKRITLPAMLPAEDTRPPALLPYTALPAERIGMHPPTELPANVRLGTVHLAVANLARSLGFYQHVVGFQLLRQLPATEDQAAVAELGVADSSQVVVRLQEQLGARPVPRRGRLGIYHLAVLLPTRAYLGRFLRHVRALGVHVGASDHLYSEATYVVDPDGFTIEVYRDRPRSEWLVTAEGEIQSALEPLDEVGLRQAAGNTPWQGLPAGTTIGHLHFYTGSLAQAAAFYHQALGFDIETWSLPGALFVGAGGYHHHLGLNVWAAGSPAATTADARMLRWELWLPDAATRDAAAARLQAAGYPVGLTPEGPIATDPWGIRLLLCAEAQP</sequence>
<dbReference type="EMBL" id="WQKZ01000001">
    <property type="protein sequence ID" value="MVN74766.1"/>
    <property type="molecule type" value="Genomic_DNA"/>
</dbReference>
<protein>
    <submittedName>
        <fullName evidence="2">Glyoxalase</fullName>
    </submittedName>
</protein>
<dbReference type="SUPFAM" id="SSF54593">
    <property type="entry name" value="Glyoxalase/Bleomycin resistance protein/Dihydroxybiphenyl dioxygenase"/>
    <property type="match status" value="2"/>
</dbReference>
<dbReference type="Gene3D" id="3.10.180.10">
    <property type="entry name" value="2,3-Dihydroxybiphenyl 1,2-Dioxygenase, domain 1"/>
    <property type="match status" value="2"/>
</dbReference>